<name>A0ABU2JFG2_9ACTN</name>
<dbReference type="Proteomes" id="UP001183176">
    <property type="component" value="Unassembled WGS sequence"/>
</dbReference>
<proteinExistence type="predicted"/>
<comment type="caution">
    <text evidence="1">The sequence shown here is derived from an EMBL/GenBank/DDBJ whole genome shotgun (WGS) entry which is preliminary data.</text>
</comment>
<dbReference type="InterPro" id="IPR011008">
    <property type="entry name" value="Dimeric_a/b-barrel"/>
</dbReference>
<evidence type="ECO:0000313" key="1">
    <source>
        <dbReference type="EMBL" id="MDT0263424.1"/>
    </source>
</evidence>
<organism evidence="1 2">
    <name type="scientific">Jatrophihabitans lederbergiae</name>
    <dbReference type="NCBI Taxonomy" id="3075547"/>
    <lineage>
        <taxon>Bacteria</taxon>
        <taxon>Bacillati</taxon>
        <taxon>Actinomycetota</taxon>
        <taxon>Actinomycetes</taxon>
        <taxon>Jatrophihabitantales</taxon>
        <taxon>Jatrophihabitantaceae</taxon>
        <taxon>Jatrophihabitans</taxon>
    </lineage>
</organism>
<protein>
    <recommendedName>
        <fullName evidence="3">Antibiotic biosynthesis monooxygenase</fullName>
    </recommendedName>
</protein>
<evidence type="ECO:0000313" key="2">
    <source>
        <dbReference type="Proteomes" id="UP001183176"/>
    </source>
</evidence>
<keyword evidence="2" id="KW-1185">Reference proteome</keyword>
<dbReference type="SUPFAM" id="SSF54909">
    <property type="entry name" value="Dimeric alpha+beta barrel"/>
    <property type="match status" value="1"/>
</dbReference>
<gene>
    <name evidence="1" type="ORF">RM423_18740</name>
</gene>
<dbReference type="EMBL" id="JAVREH010000038">
    <property type="protein sequence ID" value="MDT0263424.1"/>
    <property type="molecule type" value="Genomic_DNA"/>
</dbReference>
<sequence length="100" mass="11343">MYALLYRWRLVRGAESEFKQAWSDMTVSIRSQCGSFGSRLHRCDDGTWVAYAVWPDRESRQRCMPDNPSAAAVMSTAVLERFEPLRLTVVTDLISGPLTA</sequence>
<evidence type="ECO:0008006" key="3">
    <source>
        <dbReference type="Google" id="ProtNLM"/>
    </source>
</evidence>
<accession>A0ABU2JFG2</accession>
<reference evidence="2" key="1">
    <citation type="submission" date="2023-07" db="EMBL/GenBank/DDBJ databases">
        <title>30 novel species of actinomycetes from the DSMZ collection.</title>
        <authorList>
            <person name="Nouioui I."/>
        </authorList>
    </citation>
    <scope>NUCLEOTIDE SEQUENCE [LARGE SCALE GENOMIC DNA]</scope>
    <source>
        <strain evidence="2">DSM 44399</strain>
    </source>
</reference>
<dbReference type="RefSeq" id="WP_311424569.1">
    <property type="nucleotide sequence ID" value="NZ_JAVREH010000038.1"/>
</dbReference>
<dbReference type="Gene3D" id="3.30.70.100">
    <property type="match status" value="1"/>
</dbReference>